<dbReference type="PATRIC" id="fig|1915.4.peg.6326"/>
<keyword evidence="2" id="KW-1185">Reference proteome</keyword>
<gene>
    <name evidence="1" type="ORF">SLINC_5713</name>
</gene>
<dbReference type="AlphaFoldDB" id="A0A1B1MHD6"/>
<dbReference type="PANTHER" id="PTHR34599">
    <property type="entry name" value="PEROXIDASE-RELATED"/>
    <property type="match status" value="1"/>
</dbReference>
<dbReference type="OrthoDB" id="103227at2"/>
<proteinExistence type="predicted"/>
<evidence type="ECO:0000313" key="1">
    <source>
        <dbReference type="EMBL" id="ANS67937.1"/>
    </source>
</evidence>
<sequence>MDTPPSSPSSRTRRRTLAAGLAALTLGALPWAAPSTAAQDQPSRTSPDARVVTDWSRTAVDVVAGDARRPTAEPFLWYGFVSAAVYNAVVGIEGRYTPYKWHARGPRHASSEAAAAAAAHRVLLTYFPASEARLDKALAASLDRIPDGTAEERGVRFGHRAADRIIELREDDGRGADVPFAPEPAPGVWRPAPPGNSAAVNPWLGRVRPMTFDSPDRFVPGPPPALASKRYARDLAEVRAVGGKDSTERTPWQTETARFFSDPLPQQFQRAYADHVTRHGLDIVDAARLFAAANTAAADATITTWNAKFRYAYWRPLHAIRLADTDGNPATEADPAWEPLLRTPPYPEYIGGHCANDGAVMAVLDRLTGGDIDLRLTSAVTGTTRAYTSSADFNRDVIDARVWSGIHFRTADVVGSRVGARIGDRTMDHYFRPSE</sequence>
<dbReference type="InterPro" id="IPR036938">
    <property type="entry name" value="PAP2/HPO_sf"/>
</dbReference>
<dbReference type="SUPFAM" id="SSF48317">
    <property type="entry name" value="Acid phosphatase/Vanadium-dependent haloperoxidase"/>
    <property type="match status" value="1"/>
</dbReference>
<dbReference type="InterPro" id="IPR052559">
    <property type="entry name" value="V-haloperoxidase"/>
</dbReference>
<dbReference type="PROSITE" id="PS51318">
    <property type="entry name" value="TAT"/>
    <property type="match status" value="1"/>
</dbReference>
<protein>
    <submittedName>
        <fullName evidence="1">Uncharacterized protein</fullName>
    </submittedName>
</protein>
<dbReference type="EMBL" id="CP016438">
    <property type="protein sequence ID" value="ANS67937.1"/>
    <property type="molecule type" value="Genomic_DNA"/>
</dbReference>
<dbReference type="Gene3D" id="1.10.606.20">
    <property type="match status" value="1"/>
</dbReference>
<reference evidence="1 2" key="1">
    <citation type="submission" date="2016-07" db="EMBL/GenBank/DDBJ databases">
        <title>Enhancement of antibiotic productionsby engineered nitrateutilization in actinobacteria.</title>
        <authorList>
            <person name="Meng S.C."/>
        </authorList>
    </citation>
    <scope>NUCLEOTIDE SEQUENCE [LARGE SCALE GENOMIC DNA]</scope>
    <source>
        <strain evidence="1 2">NRRL 2936</strain>
    </source>
</reference>
<name>A0A1B1MHD6_STRLN</name>
<dbReference type="STRING" id="1915.SLINC_5713"/>
<dbReference type="RefSeq" id="WP_067439561.1">
    <property type="nucleotide sequence ID" value="NZ_CP016438.1"/>
</dbReference>
<dbReference type="Proteomes" id="UP000092598">
    <property type="component" value="Chromosome"/>
</dbReference>
<dbReference type="InterPro" id="IPR006311">
    <property type="entry name" value="TAT_signal"/>
</dbReference>
<dbReference type="CDD" id="cd03398">
    <property type="entry name" value="PAP2_haloperoxidase"/>
    <property type="match status" value="1"/>
</dbReference>
<dbReference type="PANTHER" id="PTHR34599:SF1">
    <property type="entry name" value="PHOSPHATIDIC ACID PHOSPHATASE TYPE 2_HALOPEROXIDASE DOMAIN-CONTAINING PROTEIN"/>
    <property type="match status" value="1"/>
</dbReference>
<evidence type="ECO:0000313" key="2">
    <source>
        <dbReference type="Proteomes" id="UP000092598"/>
    </source>
</evidence>
<organism evidence="1 2">
    <name type="scientific">Streptomyces lincolnensis</name>
    <dbReference type="NCBI Taxonomy" id="1915"/>
    <lineage>
        <taxon>Bacteria</taxon>
        <taxon>Bacillati</taxon>
        <taxon>Actinomycetota</taxon>
        <taxon>Actinomycetes</taxon>
        <taxon>Kitasatosporales</taxon>
        <taxon>Streptomycetaceae</taxon>
        <taxon>Streptomyces</taxon>
    </lineage>
</organism>
<accession>A0A1B1MHD6</accession>
<dbReference type="KEGG" id="sls:SLINC_5713"/>